<organism evidence="3 4">
    <name type="scientific">Runella defluvii</name>
    <dbReference type="NCBI Taxonomy" id="370973"/>
    <lineage>
        <taxon>Bacteria</taxon>
        <taxon>Pseudomonadati</taxon>
        <taxon>Bacteroidota</taxon>
        <taxon>Cytophagia</taxon>
        <taxon>Cytophagales</taxon>
        <taxon>Spirosomataceae</taxon>
        <taxon>Runella</taxon>
    </lineage>
</organism>
<keyword evidence="4" id="KW-1185">Reference proteome</keyword>
<dbReference type="RefSeq" id="WP_183979090.1">
    <property type="nucleotide sequence ID" value="NZ_JACIBY010000017.1"/>
</dbReference>
<name>A0A7W6ETI4_9BACT</name>
<evidence type="ECO:0000259" key="2">
    <source>
        <dbReference type="Pfam" id="PF20243"/>
    </source>
</evidence>
<dbReference type="PROSITE" id="PS51257">
    <property type="entry name" value="PROKAR_LIPOPROTEIN"/>
    <property type="match status" value="1"/>
</dbReference>
<dbReference type="Pfam" id="PF20243">
    <property type="entry name" value="MbnP"/>
    <property type="match status" value="1"/>
</dbReference>
<reference evidence="3 4" key="1">
    <citation type="submission" date="2020-08" db="EMBL/GenBank/DDBJ databases">
        <title>Genomic Encyclopedia of Type Strains, Phase IV (KMG-IV): sequencing the most valuable type-strain genomes for metagenomic binning, comparative biology and taxonomic classification.</title>
        <authorList>
            <person name="Goeker M."/>
        </authorList>
    </citation>
    <scope>NUCLEOTIDE SEQUENCE [LARGE SCALE GENOMIC DNA]</scope>
    <source>
        <strain evidence="3 4">DSM 17976</strain>
    </source>
</reference>
<dbReference type="InterPro" id="IPR046863">
    <property type="entry name" value="MbnP-like_dom"/>
</dbReference>
<feature type="chain" id="PRO_5031071180" description="Copper-binding protein MbnP-like domain-containing protein" evidence="1">
    <location>
        <begin position="24"/>
        <end position="267"/>
    </location>
</feature>
<evidence type="ECO:0000313" key="3">
    <source>
        <dbReference type="EMBL" id="MBB3841426.1"/>
    </source>
</evidence>
<evidence type="ECO:0000256" key="1">
    <source>
        <dbReference type="SAM" id="SignalP"/>
    </source>
</evidence>
<evidence type="ECO:0000313" key="4">
    <source>
        <dbReference type="Proteomes" id="UP000541352"/>
    </source>
</evidence>
<keyword evidence="1" id="KW-0732">Signal</keyword>
<protein>
    <recommendedName>
        <fullName evidence="2">Copper-binding protein MbnP-like domain-containing protein</fullName>
    </recommendedName>
</protein>
<dbReference type="EMBL" id="JACIBY010000017">
    <property type="protein sequence ID" value="MBB3841426.1"/>
    <property type="molecule type" value="Genomic_DNA"/>
</dbReference>
<accession>A0A7W6ETI4</accession>
<dbReference type="Proteomes" id="UP000541352">
    <property type="component" value="Unassembled WGS sequence"/>
</dbReference>
<gene>
    <name evidence="3" type="ORF">FHS57_005454</name>
</gene>
<feature type="domain" description="Copper-binding protein MbnP-like" evidence="2">
    <location>
        <begin position="35"/>
        <end position="243"/>
    </location>
</feature>
<dbReference type="AlphaFoldDB" id="A0A7W6ETI4"/>
<proteinExistence type="predicted"/>
<feature type="signal peptide" evidence="1">
    <location>
        <begin position="1"/>
        <end position="23"/>
    </location>
</feature>
<comment type="caution">
    <text evidence="3">The sequence shown here is derived from an EMBL/GenBank/DDBJ whole genome shotgun (WGS) entry which is preliminary data.</text>
</comment>
<sequence length="267" mass="29601">MKKIIIVSIAFCLVALFSCQTTTEAPVQPEETKTTGTLAIKFDNVVGNQDLKRNSPYINPVTNEDFQVYTCNYFISNIKLKTSEGKEYVVPQEESYFLVSEGSEESQTIKINNVPFGTYSEVTFTIGVDSTRSAAGLSNPTKGLLSGINQGMYWSWNTGYIFFMFEGTSSLLKGNHQDGEDFMYHIGGYSGSINNIRKKTFALGSSTALVSATKTPEILFKTDLLKVFNGKNQLRIAKNSVVMFDPYSVEIMANIEQAISLENVKNP</sequence>